<gene>
    <name evidence="17" type="primary">ccoI</name>
    <name evidence="17" type="ORF">REIFOR_01009</name>
</gene>
<feature type="transmembrane region" description="Helical" evidence="15">
    <location>
        <begin position="427"/>
        <end position="445"/>
    </location>
</feature>
<dbReference type="InterPro" id="IPR008250">
    <property type="entry name" value="ATPase_P-typ_transduc_dom_A_sf"/>
</dbReference>
<dbReference type="SUPFAM" id="SSF56784">
    <property type="entry name" value="HAD-like"/>
    <property type="match status" value="1"/>
</dbReference>
<dbReference type="SUPFAM" id="SSF81653">
    <property type="entry name" value="Calcium ATPase, transduction domain A"/>
    <property type="match status" value="1"/>
</dbReference>
<evidence type="ECO:0000256" key="3">
    <source>
        <dbReference type="ARBA" id="ARBA00022448"/>
    </source>
</evidence>
<dbReference type="PANTHER" id="PTHR43520">
    <property type="entry name" value="ATP7, ISOFORM B"/>
    <property type="match status" value="1"/>
</dbReference>
<dbReference type="InterPro" id="IPR006121">
    <property type="entry name" value="HMA_dom"/>
</dbReference>
<dbReference type="SUPFAM" id="SSF55008">
    <property type="entry name" value="HMA, heavy metal-associated domain"/>
    <property type="match status" value="1"/>
</dbReference>
<dbReference type="OrthoDB" id="9814270at2"/>
<dbReference type="GO" id="GO:0005524">
    <property type="term" value="F:ATP binding"/>
    <property type="evidence" value="ECO:0007669"/>
    <property type="project" value="UniProtKB-UniRule"/>
</dbReference>
<evidence type="ECO:0000256" key="9">
    <source>
        <dbReference type="ARBA" id="ARBA00022840"/>
    </source>
</evidence>
<evidence type="ECO:0000256" key="11">
    <source>
        <dbReference type="ARBA" id="ARBA00022967"/>
    </source>
</evidence>
<dbReference type="PRINTS" id="PR00119">
    <property type="entry name" value="CATATPASE"/>
</dbReference>
<keyword evidence="14 15" id="KW-0472">Membrane</keyword>
<dbReference type="GO" id="GO:0055070">
    <property type="term" value="P:copper ion homeostasis"/>
    <property type="evidence" value="ECO:0007669"/>
    <property type="project" value="TreeGrafter"/>
</dbReference>
<feature type="transmembrane region" description="Helical" evidence="15">
    <location>
        <begin position="243"/>
        <end position="265"/>
    </location>
</feature>
<comment type="similarity">
    <text evidence="2 15">Belongs to the cation transport ATPase (P-type) (TC 3.A.3) family. Type IB subfamily.</text>
</comment>
<reference evidence="17 18" key="1">
    <citation type="journal article" date="2017" name="Environ. Microbiol.">
        <title>Genomic and physiological analyses of 'Reinekea forsetii' reveal a versatile opportunistic lifestyle during spring algae blooms.</title>
        <authorList>
            <person name="Avci B."/>
            <person name="Hahnke R.L."/>
            <person name="Chafee M."/>
            <person name="Fischer T."/>
            <person name="Gruber-Vodicka H."/>
            <person name="Tegetmeyer H.E."/>
            <person name="Harder J."/>
            <person name="Fuchs B.M."/>
            <person name="Amann R.I."/>
            <person name="Teeling H."/>
        </authorList>
    </citation>
    <scope>NUCLEOTIDE SEQUENCE [LARGE SCALE GENOMIC DNA]</scope>
    <source>
        <strain evidence="17 18">Hel1_31_D35</strain>
    </source>
</reference>
<dbReference type="InterPro" id="IPR023214">
    <property type="entry name" value="HAD_sf"/>
</dbReference>
<keyword evidence="18" id="KW-1185">Reference proteome</keyword>
<keyword evidence="7 15" id="KW-0479">Metal-binding</keyword>
<keyword evidence="13" id="KW-0406">Ion transport</keyword>
<protein>
    <submittedName>
        <fullName evidence="17">Cytochrome cbb3 oxidase biogenesis protein CcoI / copper-translocating P-type ATPase</fullName>
        <ecNumber evidence="17">3.6.3.4</ecNumber>
    </submittedName>
</protein>
<dbReference type="SUPFAM" id="SSF81665">
    <property type="entry name" value="Calcium ATPase, transmembrane domain M"/>
    <property type="match status" value="1"/>
</dbReference>
<dbReference type="Proteomes" id="UP000229757">
    <property type="component" value="Chromosome"/>
</dbReference>
<evidence type="ECO:0000256" key="13">
    <source>
        <dbReference type="ARBA" id="ARBA00023065"/>
    </source>
</evidence>
<evidence type="ECO:0000259" key="16">
    <source>
        <dbReference type="PROSITE" id="PS50846"/>
    </source>
</evidence>
<keyword evidence="8 15" id="KW-0547">Nucleotide-binding</keyword>
<feature type="transmembrane region" description="Helical" evidence="15">
    <location>
        <begin position="177"/>
        <end position="198"/>
    </location>
</feature>
<dbReference type="InterPro" id="IPR023298">
    <property type="entry name" value="ATPase_P-typ_TM_dom_sf"/>
</dbReference>
<evidence type="ECO:0000256" key="6">
    <source>
        <dbReference type="ARBA" id="ARBA00022692"/>
    </source>
</evidence>
<dbReference type="InterPro" id="IPR027256">
    <property type="entry name" value="P-typ_ATPase_IB"/>
</dbReference>
<proteinExistence type="inferred from homology"/>
<evidence type="ECO:0000256" key="7">
    <source>
        <dbReference type="ARBA" id="ARBA00022723"/>
    </source>
</evidence>
<keyword evidence="11" id="KW-1278">Translocase</keyword>
<name>A0A2K8KTD7_9GAMM</name>
<dbReference type="PROSITE" id="PS00154">
    <property type="entry name" value="ATPASE_E1_E2"/>
    <property type="match status" value="1"/>
</dbReference>
<comment type="subcellular location">
    <subcellularLocation>
        <location evidence="1">Cell membrane</location>
        <topology evidence="1">Multi-pass membrane protein</topology>
    </subcellularLocation>
</comment>
<dbReference type="InterPro" id="IPR018303">
    <property type="entry name" value="ATPase_P-typ_P_site"/>
</dbReference>
<keyword evidence="6 15" id="KW-0812">Transmembrane</keyword>
<accession>A0A2K8KTD7</accession>
<dbReference type="InterPro" id="IPR059000">
    <property type="entry name" value="ATPase_P-type_domA"/>
</dbReference>
<feature type="transmembrane region" description="Helical" evidence="15">
    <location>
        <begin position="210"/>
        <end position="231"/>
    </location>
</feature>
<dbReference type="Gene3D" id="3.40.50.1000">
    <property type="entry name" value="HAD superfamily/HAD-like"/>
    <property type="match status" value="1"/>
</dbReference>
<evidence type="ECO:0000313" key="18">
    <source>
        <dbReference type="Proteomes" id="UP000229757"/>
    </source>
</evidence>
<dbReference type="Pfam" id="PF12156">
    <property type="entry name" value="ATPase-cat_bd"/>
    <property type="match status" value="1"/>
</dbReference>
<keyword evidence="5" id="KW-0597">Phosphoprotein</keyword>
<evidence type="ECO:0000256" key="1">
    <source>
        <dbReference type="ARBA" id="ARBA00004651"/>
    </source>
</evidence>
<feature type="transmembrane region" description="Helical" evidence="15">
    <location>
        <begin position="271"/>
        <end position="289"/>
    </location>
</feature>
<sequence length="799" mass="87111">MSSTNCFHCGLVNPDEAFELNVLGDARFFCCLGCRAAAQMIVASGLGEYYRFHQPDQQPVDTALSDKQQQALLVYDRDDVQNEFTTRASDGRKTAIFLIEGISCSACTWLIEKRLQQLAGVSYVAMNAATHRLSIEWQPGDVKLSDIFKSLLLIGYRAAPYLPDAAELARARTQRQFILRLGVAGIGMMQAMMNAVALYSGDISDSHERWLWWTSLLLTLPVILISAWPFFTAAGHALKNRQLSMDVSVSIAILSAFLASVWATVTGQGEVFYESVNMFTFFLVLSRFLEFRARTLSNAQGNTLVRVLPATCSLVEGGTVRETSIRDLIDGQIIRLLAGETSPCDGTVVRGQSEFDESSFSGEFRGRAKQLGDPVLAGTINQLQSVDIQVQHMTTGSAVNFLQQLVDRASAEKPRIAELADRGSRQFILSTLLVSLLIGLVWLWLDPDRAFWVVISVLVVTCPCALSLATPTALAQSMAQLKRQGFVITRGYVLERLAQLTEVAFDKTGTLTEGRFELSDFNRDPNADRWAFSEARLKYICGALEQYSEHAMANALKPLTAEFSASALVIEAVETVPGAGIQGQSELGLWRLGSAAFTHQDEAIQTEGTRLYLTCNDQLMATLTLTDRLRSTVAPLFDTLTGLQIRSHVLTGDANPLAEARLRTAGLNGQFLAGCTPGEKLAWVEQRAANSLAVVGDGLNDAPFLAGASLSIAMLEATDLTKTQADVLLFTNDLQVIAHAIGVARRTQKIIRQNLAWALLYNLIALPIAALGLVAPWQAAIGMSVSSLLVVGNASRLRK</sequence>
<dbReference type="CDD" id="cd00371">
    <property type="entry name" value="HMA"/>
    <property type="match status" value="1"/>
</dbReference>
<keyword evidence="9 15" id="KW-0067">ATP-binding</keyword>
<dbReference type="PANTHER" id="PTHR43520:SF5">
    <property type="entry name" value="CATION-TRANSPORTING P-TYPE ATPASE-RELATED"/>
    <property type="match status" value="1"/>
</dbReference>
<dbReference type="AlphaFoldDB" id="A0A2K8KTD7"/>
<dbReference type="Pfam" id="PF00122">
    <property type="entry name" value="E1-E2_ATPase"/>
    <property type="match status" value="1"/>
</dbReference>
<evidence type="ECO:0000256" key="8">
    <source>
        <dbReference type="ARBA" id="ARBA00022741"/>
    </source>
</evidence>
<dbReference type="GO" id="GO:0005507">
    <property type="term" value="F:copper ion binding"/>
    <property type="evidence" value="ECO:0007669"/>
    <property type="project" value="TreeGrafter"/>
</dbReference>
<dbReference type="NCBIfam" id="TIGR01494">
    <property type="entry name" value="ATPase_P-type"/>
    <property type="match status" value="1"/>
</dbReference>
<dbReference type="GO" id="GO:0016887">
    <property type="term" value="F:ATP hydrolysis activity"/>
    <property type="evidence" value="ECO:0007669"/>
    <property type="project" value="InterPro"/>
</dbReference>
<dbReference type="NCBIfam" id="TIGR01525">
    <property type="entry name" value="ATPase-IB_hvy"/>
    <property type="match status" value="1"/>
</dbReference>
<evidence type="ECO:0000256" key="5">
    <source>
        <dbReference type="ARBA" id="ARBA00022553"/>
    </source>
</evidence>
<dbReference type="RefSeq" id="WP_100256526.1">
    <property type="nucleotide sequence ID" value="NZ_CP011797.1"/>
</dbReference>
<dbReference type="Gene3D" id="3.30.70.100">
    <property type="match status" value="1"/>
</dbReference>
<feature type="domain" description="HMA" evidence="16">
    <location>
        <begin position="93"/>
        <end position="159"/>
    </location>
</feature>
<keyword evidence="10" id="KW-0460">Magnesium</keyword>
<dbReference type="EC" id="3.6.3.4" evidence="17"/>
<evidence type="ECO:0000256" key="2">
    <source>
        <dbReference type="ARBA" id="ARBA00006024"/>
    </source>
</evidence>
<dbReference type="InterPro" id="IPR001757">
    <property type="entry name" value="P_typ_ATPase"/>
</dbReference>
<dbReference type="Gene3D" id="3.40.1110.10">
    <property type="entry name" value="Calcium-transporting ATPase, cytoplasmic domain N"/>
    <property type="match status" value="1"/>
</dbReference>
<dbReference type="Pfam" id="PF00702">
    <property type="entry name" value="Hydrolase"/>
    <property type="match status" value="1"/>
</dbReference>
<keyword evidence="12 15" id="KW-1133">Transmembrane helix</keyword>
<evidence type="ECO:0000256" key="14">
    <source>
        <dbReference type="ARBA" id="ARBA00023136"/>
    </source>
</evidence>
<feature type="transmembrane region" description="Helical" evidence="15">
    <location>
        <begin position="451"/>
        <end position="474"/>
    </location>
</feature>
<dbReference type="GO" id="GO:0043682">
    <property type="term" value="F:P-type divalent copper transporter activity"/>
    <property type="evidence" value="ECO:0007669"/>
    <property type="project" value="TreeGrafter"/>
</dbReference>
<evidence type="ECO:0000313" key="17">
    <source>
        <dbReference type="EMBL" id="ATX76166.1"/>
    </source>
</evidence>
<feature type="transmembrane region" description="Helical" evidence="15">
    <location>
        <begin position="755"/>
        <end position="773"/>
    </location>
</feature>
<evidence type="ECO:0000256" key="15">
    <source>
        <dbReference type="RuleBase" id="RU362081"/>
    </source>
</evidence>
<organism evidence="17 18">
    <name type="scientific">Reinekea forsetii</name>
    <dbReference type="NCBI Taxonomy" id="1336806"/>
    <lineage>
        <taxon>Bacteria</taxon>
        <taxon>Pseudomonadati</taxon>
        <taxon>Pseudomonadota</taxon>
        <taxon>Gammaproteobacteria</taxon>
        <taxon>Oceanospirillales</taxon>
        <taxon>Saccharospirillaceae</taxon>
        <taxon>Reinekea</taxon>
    </lineage>
</organism>
<keyword evidence="17" id="KW-0378">Hydrolase</keyword>
<dbReference type="Pfam" id="PF00403">
    <property type="entry name" value="HMA"/>
    <property type="match status" value="1"/>
</dbReference>
<dbReference type="EMBL" id="CP011797">
    <property type="protein sequence ID" value="ATX76166.1"/>
    <property type="molecule type" value="Genomic_DNA"/>
</dbReference>
<evidence type="ECO:0000256" key="12">
    <source>
        <dbReference type="ARBA" id="ARBA00022989"/>
    </source>
</evidence>
<dbReference type="Gene3D" id="2.70.150.10">
    <property type="entry name" value="Calcium-transporting ATPase, cytoplasmic transduction domain A"/>
    <property type="match status" value="1"/>
</dbReference>
<dbReference type="PROSITE" id="PS50846">
    <property type="entry name" value="HMA_2"/>
    <property type="match status" value="1"/>
</dbReference>
<dbReference type="GO" id="GO:0005886">
    <property type="term" value="C:plasma membrane"/>
    <property type="evidence" value="ECO:0007669"/>
    <property type="project" value="UniProtKB-SubCell"/>
</dbReference>
<dbReference type="InterPro" id="IPR021993">
    <property type="entry name" value="ATPase-cat-bd"/>
</dbReference>
<dbReference type="KEGG" id="rfo:REIFOR_01009"/>
<evidence type="ECO:0000256" key="10">
    <source>
        <dbReference type="ARBA" id="ARBA00022842"/>
    </source>
</evidence>
<dbReference type="InterPro" id="IPR036163">
    <property type="entry name" value="HMA_dom_sf"/>
</dbReference>
<dbReference type="InterPro" id="IPR023299">
    <property type="entry name" value="ATPase_P-typ_cyto_dom_N"/>
</dbReference>
<keyword evidence="3" id="KW-0813">Transport</keyword>
<dbReference type="InterPro" id="IPR036412">
    <property type="entry name" value="HAD-like_sf"/>
</dbReference>
<keyword evidence="4 15" id="KW-1003">Cell membrane</keyword>
<evidence type="ECO:0000256" key="4">
    <source>
        <dbReference type="ARBA" id="ARBA00022475"/>
    </source>
</evidence>